<keyword evidence="1" id="KW-0812">Transmembrane</keyword>
<protein>
    <recommendedName>
        <fullName evidence="4">DUF4307 domain-containing protein</fullName>
    </recommendedName>
</protein>
<evidence type="ECO:0000313" key="2">
    <source>
        <dbReference type="EMBL" id="GAA3284818.1"/>
    </source>
</evidence>
<gene>
    <name evidence="2" type="ORF">GCM10020260_16160</name>
</gene>
<dbReference type="EMBL" id="BAAAYG010000005">
    <property type="protein sequence ID" value="GAA3284818.1"/>
    <property type="molecule type" value="Genomic_DNA"/>
</dbReference>
<evidence type="ECO:0008006" key="4">
    <source>
        <dbReference type="Google" id="ProtNLM"/>
    </source>
</evidence>
<keyword evidence="3" id="KW-1185">Reference proteome</keyword>
<feature type="transmembrane region" description="Helical" evidence="1">
    <location>
        <begin position="28"/>
        <end position="46"/>
    </location>
</feature>
<dbReference type="RefSeq" id="WP_344720057.1">
    <property type="nucleotide sequence ID" value="NZ_BAAAYG010000005.1"/>
</dbReference>
<evidence type="ECO:0000256" key="1">
    <source>
        <dbReference type="SAM" id="Phobius"/>
    </source>
</evidence>
<proteinExistence type="predicted"/>
<evidence type="ECO:0000313" key="3">
    <source>
        <dbReference type="Proteomes" id="UP001501736"/>
    </source>
</evidence>
<dbReference type="Pfam" id="PF14155">
    <property type="entry name" value="DUF4307"/>
    <property type="match status" value="1"/>
</dbReference>
<dbReference type="InterPro" id="IPR025443">
    <property type="entry name" value="DUF4307"/>
</dbReference>
<comment type="caution">
    <text evidence="2">The sequence shown here is derived from an EMBL/GenBank/DDBJ whole genome shotgun (WGS) entry which is preliminary data.</text>
</comment>
<organism evidence="2 3">
    <name type="scientific">Nesterenkonia halobia</name>
    <dbReference type="NCBI Taxonomy" id="37922"/>
    <lineage>
        <taxon>Bacteria</taxon>
        <taxon>Bacillati</taxon>
        <taxon>Actinomycetota</taxon>
        <taxon>Actinomycetes</taxon>
        <taxon>Micrococcales</taxon>
        <taxon>Micrococcaceae</taxon>
        <taxon>Nesterenkonia</taxon>
    </lineage>
</organism>
<reference evidence="3" key="1">
    <citation type="journal article" date="2019" name="Int. J. Syst. Evol. Microbiol.">
        <title>The Global Catalogue of Microorganisms (GCM) 10K type strain sequencing project: providing services to taxonomists for standard genome sequencing and annotation.</title>
        <authorList>
            <consortium name="The Broad Institute Genomics Platform"/>
            <consortium name="The Broad Institute Genome Sequencing Center for Infectious Disease"/>
            <person name="Wu L."/>
            <person name="Ma J."/>
        </authorList>
    </citation>
    <scope>NUCLEOTIDE SEQUENCE [LARGE SCALE GENOMIC DNA]</scope>
    <source>
        <strain evidence="3">JCM 11483</strain>
    </source>
</reference>
<dbReference type="Proteomes" id="UP001501736">
    <property type="component" value="Unassembled WGS sequence"/>
</dbReference>
<accession>A0ABP6REC3</accession>
<keyword evidence="1" id="KW-0472">Membrane</keyword>
<sequence>MSRAADSAVLAERYGPVRRVPSRRLRTVLISLALVAALGLGIWVAVEGPSSLPESKDVGYDIVSDSEASVDFEVTKEFDSTARCLVQVLDDSYAVVGATTVTLGPHTGDDVSERTQSFTADLRTERRGVTGVVESCWTVEA</sequence>
<name>A0ABP6REC3_9MICC</name>
<keyword evidence="1" id="KW-1133">Transmembrane helix</keyword>